<dbReference type="InterPro" id="IPR005325">
    <property type="entry name" value="DUF308_memb"/>
</dbReference>
<reference evidence="2 3" key="1">
    <citation type="submission" date="2019-08" db="EMBL/GenBank/DDBJ databases">
        <title>In-depth cultivation of the pig gut microbiome towards novel bacterial diversity and tailored functional studies.</title>
        <authorList>
            <person name="Wylensek D."/>
            <person name="Hitch T.C.A."/>
            <person name="Clavel T."/>
        </authorList>
    </citation>
    <scope>NUCLEOTIDE SEQUENCE [LARGE SCALE GENOMIC DNA]</scope>
    <source>
        <strain evidence="2 3">BSM-380-WT-5A</strain>
    </source>
</reference>
<evidence type="ECO:0000313" key="3">
    <source>
        <dbReference type="Proteomes" id="UP000440513"/>
    </source>
</evidence>
<gene>
    <name evidence="2" type="ORF">FYJ57_14335</name>
</gene>
<evidence type="ECO:0000313" key="2">
    <source>
        <dbReference type="EMBL" id="MST67849.1"/>
    </source>
</evidence>
<accession>A0A7X2P5P9</accession>
<organism evidence="2 3">
    <name type="scientific">Oliverpabstia intestinalis</name>
    <dbReference type="NCBI Taxonomy" id="2606633"/>
    <lineage>
        <taxon>Bacteria</taxon>
        <taxon>Bacillati</taxon>
        <taxon>Bacillota</taxon>
        <taxon>Clostridia</taxon>
        <taxon>Lachnospirales</taxon>
        <taxon>Lachnospiraceae</taxon>
        <taxon>Oliverpabstia</taxon>
    </lineage>
</organism>
<keyword evidence="3" id="KW-1185">Reference proteome</keyword>
<feature type="transmembrane region" description="Helical" evidence="1">
    <location>
        <begin position="21"/>
        <end position="54"/>
    </location>
</feature>
<dbReference type="AlphaFoldDB" id="A0A7X2P5P9"/>
<protein>
    <submittedName>
        <fullName evidence="2">DUF308 domain-containing protein</fullName>
    </submittedName>
</protein>
<proteinExistence type="predicted"/>
<name>A0A7X2P5P9_9FIRM</name>
<dbReference type="Pfam" id="PF03729">
    <property type="entry name" value="DUF308"/>
    <property type="match status" value="1"/>
</dbReference>
<dbReference type="EMBL" id="VUMS01000048">
    <property type="protein sequence ID" value="MST67849.1"/>
    <property type="molecule type" value="Genomic_DNA"/>
</dbReference>
<evidence type="ECO:0000256" key="1">
    <source>
        <dbReference type="SAM" id="Phobius"/>
    </source>
</evidence>
<feature type="transmembrane region" description="Helical" evidence="1">
    <location>
        <begin position="127"/>
        <end position="147"/>
    </location>
</feature>
<keyword evidence="1" id="KW-0812">Transmembrane</keyword>
<feature type="transmembrane region" description="Helical" evidence="1">
    <location>
        <begin position="69"/>
        <end position="90"/>
    </location>
</feature>
<dbReference type="Proteomes" id="UP000440513">
    <property type="component" value="Unassembled WGS sequence"/>
</dbReference>
<sequence>MEVKILKKIRMARDGYVLISIIFYIVGIVCMTIPSISPLVLCITGGIILVAYGIVKIIGYLSDDLYDLAFQYDLACGIFLIVLGVIVLGCNLRIRSYLSPGLGLLILLDAVLKVQTAKDAKVFGLEIWKWILTLSIIVATFGILIIIKPFQESQISHVIIGCGFFAKGLMNHLTVKETVKIAKQIQGQEKNEEDTDWEE</sequence>
<keyword evidence="1" id="KW-0472">Membrane</keyword>
<keyword evidence="1" id="KW-1133">Transmembrane helix</keyword>
<comment type="caution">
    <text evidence="2">The sequence shown here is derived from an EMBL/GenBank/DDBJ whole genome shotgun (WGS) entry which is preliminary data.</text>
</comment>